<proteinExistence type="predicted"/>
<organism evidence="3 4">
    <name type="scientific">Marmota monax</name>
    <name type="common">Woodchuck</name>
    <dbReference type="NCBI Taxonomy" id="9995"/>
    <lineage>
        <taxon>Eukaryota</taxon>
        <taxon>Metazoa</taxon>
        <taxon>Chordata</taxon>
        <taxon>Craniata</taxon>
        <taxon>Vertebrata</taxon>
        <taxon>Euteleostomi</taxon>
        <taxon>Mammalia</taxon>
        <taxon>Eutheria</taxon>
        <taxon>Euarchontoglires</taxon>
        <taxon>Glires</taxon>
        <taxon>Rodentia</taxon>
        <taxon>Sciuromorpha</taxon>
        <taxon>Sciuridae</taxon>
        <taxon>Xerinae</taxon>
        <taxon>Marmotini</taxon>
        <taxon>Marmota</taxon>
    </lineage>
</organism>
<dbReference type="Proteomes" id="UP000662637">
    <property type="component" value="Unassembled WGS sequence"/>
</dbReference>
<name>A0A5E4ACD4_MARMO</name>
<accession>A0A5E4ACD4</accession>
<dbReference type="AlphaFoldDB" id="A0A5E4ACD4"/>
<dbReference type="EMBL" id="WJEC01007155">
    <property type="protein sequence ID" value="KAF7470557.1"/>
    <property type="molecule type" value="Genomic_DNA"/>
</dbReference>
<sequence>MRLGWAGVRPCLTRRNIHAPVFIPQGFLVLNYWLHGYQMPKGVRSQWHEAGSGSRRWVDAKQPHSPSLTFPTSGSGSALRRSPSLHQLPVEQKPIPYPQQ</sequence>
<reference evidence="3 4" key="1">
    <citation type="submission" date="2019-04" db="EMBL/GenBank/DDBJ databases">
        <authorList>
            <person name="Alioto T."/>
            <person name="Alioto T."/>
        </authorList>
    </citation>
    <scope>NUCLEOTIDE SEQUENCE [LARGE SCALE GENOMIC DNA]</scope>
</reference>
<reference evidence="2" key="2">
    <citation type="submission" date="2020-08" db="EMBL/GenBank/DDBJ databases">
        <authorList>
            <person name="Shumante A."/>
            <person name="Zimin A.V."/>
            <person name="Puiu D."/>
            <person name="Salzberg S.L."/>
        </authorList>
    </citation>
    <scope>NUCLEOTIDE SEQUENCE</scope>
    <source>
        <strain evidence="2">WC2-LM</strain>
        <tissue evidence="2">Liver</tissue>
    </source>
</reference>
<feature type="region of interest" description="Disordered" evidence="1">
    <location>
        <begin position="50"/>
        <end position="100"/>
    </location>
</feature>
<protein>
    <submittedName>
        <fullName evidence="3">Uncharacterized protein</fullName>
    </submittedName>
</protein>
<evidence type="ECO:0000313" key="2">
    <source>
        <dbReference type="EMBL" id="KAF7470557.1"/>
    </source>
</evidence>
<feature type="compositionally biased region" description="Polar residues" evidence="1">
    <location>
        <begin position="64"/>
        <end position="76"/>
    </location>
</feature>
<keyword evidence="4" id="KW-1185">Reference proteome</keyword>
<evidence type="ECO:0000313" key="3">
    <source>
        <dbReference type="EMBL" id="VTJ54566.1"/>
    </source>
</evidence>
<dbReference type="EMBL" id="CABDUW010000039">
    <property type="protein sequence ID" value="VTJ54566.1"/>
    <property type="molecule type" value="Genomic_DNA"/>
</dbReference>
<evidence type="ECO:0000256" key="1">
    <source>
        <dbReference type="SAM" id="MobiDB-lite"/>
    </source>
</evidence>
<gene>
    <name evidence="2" type="ORF">GHT09_018087</name>
    <name evidence="3" type="ORF">MONAX_5E038291</name>
</gene>
<evidence type="ECO:0000313" key="4">
    <source>
        <dbReference type="Proteomes" id="UP000335636"/>
    </source>
</evidence>
<dbReference type="Proteomes" id="UP000335636">
    <property type="component" value="Unassembled WGS sequence"/>
</dbReference>